<accession>A0A5B0WRY4</accession>
<dbReference type="Pfam" id="PF13590">
    <property type="entry name" value="DUF4136"/>
    <property type="match status" value="1"/>
</dbReference>
<comment type="caution">
    <text evidence="2">The sequence shown here is derived from an EMBL/GenBank/DDBJ whole genome shotgun (WGS) entry which is preliminary data.</text>
</comment>
<feature type="domain" description="DUF4136" evidence="1">
    <location>
        <begin position="80"/>
        <end position="235"/>
    </location>
</feature>
<protein>
    <submittedName>
        <fullName evidence="2">DUF4136 domain-containing protein</fullName>
    </submittedName>
</protein>
<organism evidence="2 3">
    <name type="scientific">Pseudohalioglobus sediminis</name>
    <dbReference type="NCBI Taxonomy" id="2606449"/>
    <lineage>
        <taxon>Bacteria</taxon>
        <taxon>Pseudomonadati</taxon>
        <taxon>Pseudomonadota</taxon>
        <taxon>Gammaproteobacteria</taxon>
        <taxon>Cellvibrionales</taxon>
        <taxon>Halieaceae</taxon>
        <taxon>Pseudohalioglobus</taxon>
    </lineage>
</organism>
<keyword evidence="3" id="KW-1185">Reference proteome</keyword>
<gene>
    <name evidence="2" type="ORF">F0M18_15010</name>
</gene>
<sequence length="241" mass="26347">MKPGPTGWWARSATTKARPSTPGTVYSCAGPMLLTCATFISVVQERPCMRSIQLLATLLLSLSMVACSTIETRTENTDTFAAANYKYFKWRSEPLANPGGSADPLYTMDPVIRQQVNAQLAQKGYVLDPERAQFSVDYLQATALRQGVLSQDANNGIDPIPSARPNRQINQAMVDNANALAGVQTTNNIAIQFNKVSNNEEVWRVVITKIVEDVNRIDTATMEKNIAKGIKKGLGDLPDAR</sequence>
<dbReference type="EMBL" id="VTUX01000007">
    <property type="protein sequence ID" value="KAA1189656.1"/>
    <property type="molecule type" value="Genomic_DNA"/>
</dbReference>
<reference evidence="2 3" key="1">
    <citation type="submission" date="2019-09" db="EMBL/GenBank/DDBJ databases">
        <authorList>
            <person name="Chen X.-Y."/>
        </authorList>
    </citation>
    <scope>NUCLEOTIDE SEQUENCE [LARGE SCALE GENOMIC DNA]</scope>
    <source>
        <strain evidence="2 3">NY5</strain>
    </source>
</reference>
<dbReference type="InterPro" id="IPR025411">
    <property type="entry name" value="DUF4136"/>
</dbReference>
<evidence type="ECO:0000313" key="3">
    <source>
        <dbReference type="Proteomes" id="UP000323708"/>
    </source>
</evidence>
<dbReference type="Proteomes" id="UP000323708">
    <property type="component" value="Unassembled WGS sequence"/>
</dbReference>
<proteinExistence type="predicted"/>
<name>A0A5B0WRY4_9GAMM</name>
<evidence type="ECO:0000259" key="1">
    <source>
        <dbReference type="Pfam" id="PF13590"/>
    </source>
</evidence>
<dbReference type="Gene3D" id="3.30.160.670">
    <property type="match status" value="1"/>
</dbReference>
<evidence type="ECO:0000313" key="2">
    <source>
        <dbReference type="EMBL" id="KAA1189656.1"/>
    </source>
</evidence>
<dbReference type="AlphaFoldDB" id="A0A5B0WRY4"/>